<dbReference type="GeneID" id="91541610"/>
<sequence length="348" mass="36611">MTRMPGDLYVKYTSGDDGSAAIPAGEAYWASPSIWLTDPAGNSIPSAVVGEDNWVHVQVDSTNTDPRSTVKVQTWVCDFTAGFIGPDAARASSGGASGQTATVATDVSQATPGVAHVVWRADATDLINGPNPDTGHLCVGANVYVETLPAPEGARLSSGRLDVIDNRHHGWKNVTVVRAAGEGPAPIAFRLANPGPEVDVFVVTARELDGEAAMGQVEQEHLLATGFVDLADGAPDPPPVPAACLREPRERTRLAQGGQLVLRGMPDTTPLRPAEQRARFALVTAEGQDHALEVGIRPGEQVPVVLAVDTAREPGEVHTFDIVQQTRDGLVLGGARLIAVDVPDWHCC</sequence>
<protein>
    <recommendedName>
        <fullName evidence="3">Secreted protein</fullName>
    </recommendedName>
</protein>
<dbReference type="EMBL" id="CP109134">
    <property type="protein sequence ID" value="WSD04917.1"/>
    <property type="molecule type" value="Genomic_DNA"/>
</dbReference>
<proteinExistence type="predicted"/>
<reference evidence="1 2" key="1">
    <citation type="submission" date="2022-10" db="EMBL/GenBank/DDBJ databases">
        <title>The complete genomes of actinobacterial strains from the NBC collection.</title>
        <authorList>
            <person name="Joergensen T.S."/>
            <person name="Alvarez Arevalo M."/>
            <person name="Sterndorff E.B."/>
            <person name="Faurdal D."/>
            <person name="Vuksanovic O."/>
            <person name="Mourched A.-S."/>
            <person name="Charusanti P."/>
            <person name="Shaw S."/>
            <person name="Blin K."/>
            <person name="Weber T."/>
        </authorList>
    </citation>
    <scope>NUCLEOTIDE SEQUENCE [LARGE SCALE GENOMIC DNA]</scope>
    <source>
        <strain evidence="1 2">NBC 01753</strain>
    </source>
</reference>
<evidence type="ECO:0000313" key="2">
    <source>
        <dbReference type="Proteomes" id="UP001335325"/>
    </source>
</evidence>
<organism evidence="1 2">
    <name type="scientific">Streptomyces hirsutus</name>
    <dbReference type="NCBI Taxonomy" id="35620"/>
    <lineage>
        <taxon>Bacteria</taxon>
        <taxon>Bacillati</taxon>
        <taxon>Actinomycetota</taxon>
        <taxon>Actinomycetes</taxon>
        <taxon>Kitasatosporales</taxon>
        <taxon>Streptomycetaceae</taxon>
        <taxon>Streptomyces</taxon>
    </lineage>
</organism>
<accession>A0ABZ1GFK3</accession>
<name>A0ABZ1GFK3_9ACTN</name>
<evidence type="ECO:0008006" key="3">
    <source>
        <dbReference type="Google" id="ProtNLM"/>
    </source>
</evidence>
<dbReference type="Proteomes" id="UP001335325">
    <property type="component" value="Chromosome"/>
</dbReference>
<dbReference type="RefSeq" id="WP_326751211.1">
    <property type="nucleotide sequence ID" value="NZ_CP109134.1"/>
</dbReference>
<keyword evidence="2" id="KW-1185">Reference proteome</keyword>
<evidence type="ECO:0000313" key="1">
    <source>
        <dbReference type="EMBL" id="WSD04917.1"/>
    </source>
</evidence>
<gene>
    <name evidence="1" type="ORF">OIE73_03530</name>
</gene>